<gene>
    <name evidence="11" type="ORF">AUN14_07995</name>
    <name evidence="10" type="ORF">FZI19_05825</name>
</gene>
<comment type="caution">
    <text evidence="11">The sequence shown here is derived from an EMBL/GenBank/DDBJ whole genome shotgun (WGS) entry which is preliminary data.</text>
</comment>
<dbReference type="OrthoDB" id="9810191at2"/>
<comment type="similarity">
    <text evidence="8">Belongs to the class-I aminoacyl-tRNA synthetase family.</text>
</comment>
<dbReference type="InterPro" id="IPR001412">
    <property type="entry name" value="aa-tRNA-synth_I_CS"/>
</dbReference>
<organism evidence="11 12">
    <name type="scientific">Cronobacter muytjensii</name>
    <dbReference type="NCBI Taxonomy" id="413501"/>
    <lineage>
        <taxon>Bacteria</taxon>
        <taxon>Pseudomonadati</taxon>
        <taxon>Pseudomonadota</taxon>
        <taxon>Gammaproteobacteria</taxon>
        <taxon>Enterobacterales</taxon>
        <taxon>Enterobacteriaceae</taxon>
        <taxon>Cronobacter</taxon>
    </lineage>
</organism>
<sequence length="478" mass="53124">MAKYIVTITPPTPNGDLHLGHLSGPFLAADVMRRTLRDRGHDVLFVCYSDDYQSYLPRKTSVLMRQPFDYGRLMRRAMSLSLELADIHLDHFMQAADSSAYRLSGEHYAACVSHQVSLRPAKTFHCAACDLYGYEGFGRTHCNWCGTSSDTSQCEHCARVPDVEQIETMTCMSCQGPMTPVRVKLHVWDIGQNYPAVAAALRSRPQRACLTQFLDEVLADTGAQWHITRPGDAGLPVAALDYYPLHTWFLGMAGYRASVMSYLEENPARGSFAEWWSPQTELVHFLGFDCSYSHAVAYSSQLLADDTGPRPGAFLTNRFLKLDGEDFSTSRGHAIWIKDLTGLYPADAIRLYCARYAPETEVKNFSRADFQHWYQTQFLPLTAHIADAAPFTASLSPAQEAQLLDHPARLKWLEASTLNAFSISAMAEALLELATFIQATPAFATSAQAWEVLAEMASPLCPGLAQSMQHSVKRSIAA</sequence>
<dbReference type="PROSITE" id="PS00178">
    <property type="entry name" value="AA_TRNA_LIGASE_I"/>
    <property type="match status" value="1"/>
</dbReference>
<dbReference type="AlphaFoldDB" id="A0A2T7AUH2"/>
<evidence type="ECO:0000256" key="7">
    <source>
        <dbReference type="ARBA" id="ARBA00047364"/>
    </source>
</evidence>
<keyword evidence="1 8" id="KW-0436">Ligase</keyword>
<evidence type="ECO:0000313" key="12">
    <source>
        <dbReference type="Proteomes" id="UP000244378"/>
    </source>
</evidence>
<dbReference type="GO" id="GO:0005829">
    <property type="term" value="C:cytosol"/>
    <property type="evidence" value="ECO:0007669"/>
    <property type="project" value="TreeGrafter"/>
</dbReference>
<dbReference type="InterPro" id="IPR015413">
    <property type="entry name" value="Methionyl/Leucyl_tRNA_Synth"/>
</dbReference>
<keyword evidence="4 8" id="KW-0648">Protein biosynthesis</keyword>
<evidence type="ECO:0000313" key="10">
    <source>
        <dbReference type="EMBL" id="KAB0883805.1"/>
    </source>
</evidence>
<dbReference type="PRINTS" id="PR01041">
    <property type="entry name" value="TRNASYNTHMET"/>
</dbReference>
<dbReference type="NCBIfam" id="NF008859">
    <property type="entry name" value="PRK11893.2-1"/>
    <property type="match status" value="1"/>
</dbReference>
<dbReference type="RefSeq" id="WP_075192918.1">
    <property type="nucleotide sequence ID" value="NZ_JADKNN010000016.1"/>
</dbReference>
<keyword evidence="13" id="KW-1185">Reference proteome</keyword>
<keyword evidence="5 8" id="KW-0030">Aminoacyl-tRNA synthetase</keyword>
<dbReference type="InterPro" id="IPR029038">
    <property type="entry name" value="MetRS_Zn"/>
</dbReference>
<comment type="catalytic activity">
    <reaction evidence="7">
        <text>tRNA(Met) + L-methionine + ATP = L-methionyl-tRNA(Met) + AMP + diphosphate</text>
        <dbReference type="Rhea" id="RHEA:13481"/>
        <dbReference type="Rhea" id="RHEA-COMP:9667"/>
        <dbReference type="Rhea" id="RHEA-COMP:9698"/>
        <dbReference type="ChEBI" id="CHEBI:30616"/>
        <dbReference type="ChEBI" id="CHEBI:33019"/>
        <dbReference type="ChEBI" id="CHEBI:57844"/>
        <dbReference type="ChEBI" id="CHEBI:78442"/>
        <dbReference type="ChEBI" id="CHEBI:78530"/>
        <dbReference type="ChEBI" id="CHEBI:456215"/>
        <dbReference type="EC" id="6.1.1.10"/>
    </reaction>
</comment>
<dbReference type="Pfam" id="PF09334">
    <property type="entry name" value="tRNA-synt_1g"/>
    <property type="match status" value="1"/>
</dbReference>
<dbReference type="InterPro" id="IPR023458">
    <property type="entry name" value="Met-tRNA_ligase_1"/>
</dbReference>
<evidence type="ECO:0000256" key="1">
    <source>
        <dbReference type="ARBA" id="ARBA00022598"/>
    </source>
</evidence>
<name>A0A2T7AUH2_9ENTR</name>
<evidence type="ECO:0000256" key="4">
    <source>
        <dbReference type="ARBA" id="ARBA00022917"/>
    </source>
</evidence>
<feature type="domain" description="Methionyl/Leucyl tRNA synthetase" evidence="9">
    <location>
        <begin position="5"/>
        <end position="375"/>
    </location>
</feature>
<evidence type="ECO:0000259" key="9">
    <source>
        <dbReference type="Pfam" id="PF09334"/>
    </source>
</evidence>
<dbReference type="Gene3D" id="2.20.28.20">
    <property type="entry name" value="Methionyl-tRNA synthetase, Zn-domain"/>
    <property type="match status" value="1"/>
</dbReference>
<dbReference type="EMBL" id="WAGD01000013">
    <property type="protein sequence ID" value="KAB0883805.1"/>
    <property type="molecule type" value="Genomic_DNA"/>
</dbReference>
<dbReference type="GO" id="GO:0004825">
    <property type="term" value="F:methionine-tRNA ligase activity"/>
    <property type="evidence" value="ECO:0007669"/>
    <property type="project" value="UniProtKB-EC"/>
</dbReference>
<dbReference type="PANTHER" id="PTHR45765:SF1">
    <property type="entry name" value="METHIONINE--TRNA LIGASE, CYTOPLASMIC"/>
    <property type="match status" value="1"/>
</dbReference>
<evidence type="ECO:0000256" key="2">
    <source>
        <dbReference type="ARBA" id="ARBA00022741"/>
    </source>
</evidence>
<proteinExistence type="inferred from homology"/>
<reference evidence="11 12" key="1">
    <citation type="submission" date="2016-12" db="EMBL/GenBank/DDBJ databases">
        <title>Analysis of the Molecular Diversity Among Cronobacter Species Isolated from Filth Flies Using a Pan Genomic DNA Microarray.</title>
        <authorList>
            <person name="Pava-Ripoll M."/>
            <person name="Tall B."/>
            <person name="Farber J."/>
            <person name="Fanning S."/>
            <person name="Lehner A."/>
            <person name="Stephan R."/>
            <person name="Pagotto F."/>
            <person name="Iverson C."/>
            <person name="Ziobro G."/>
            <person name="Miller A."/>
            <person name="Pearson R."/>
            <person name="Yan Q."/>
            <person name="Kim M."/>
            <person name="Jeong S."/>
            <person name="Park J."/>
            <person name="Jun S."/>
            <person name="Choi H."/>
            <person name="Chung T."/>
            <person name="Yoo Y."/>
            <person name="Park E."/>
            <person name="Hwang S."/>
            <person name="Lee B."/>
            <person name="Sathyamoorthy V."/>
            <person name="Carter L."/>
            <person name="Mammel M."/>
            <person name="Jackson S."/>
            <person name="Kothary M."/>
            <person name="Patel I."/>
            <person name="Grim C."/>
            <person name="Gopinath G."/>
            <person name="Gangiredla J."/>
            <person name="Chase H."/>
        </authorList>
    </citation>
    <scope>NUCLEOTIDE SEQUENCE [LARGE SCALE GENOMIC DNA]</scope>
    <source>
        <strain evidence="11 12">MOD1-Md1s</strain>
    </source>
</reference>
<keyword evidence="3 8" id="KW-0067">ATP-binding</keyword>
<accession>A0A2T7AUH2</accession>
<dbReference type="EMBL" id="MSAE01000014">
    <property type="protein sequence ID" value="PUX15425.1"/>
    <property type="molecule type" value="Genomic_DNA"/>
</dbReference>
<dbReference type="PANTHER" id="PTHR45765">
    <property type="entry name" value="METHIONINE--TRNA LIGASE"/>
    <property type="match status" value="1"/>
</dbReference>
<evidence type="ECO:0000256" key="6">
    <source>
        <dbReference type="ARBA" id="ARBA00030904"/>
    </source>
</evidence>
<evidence type="ECO:0000256" key="8">
    <source>
        <dbReference type="RuleBase" id="RU363039"/>
    </source>
</evidence>
<protein>
    <recommendedName>
        <fullName evidence="6">Methionyl-tRNA synthetase</fullName>
    </recommendedName>
</protein>
<dbReference type="InterPro" id="IPR033911">
    <property type="entry name" value="MetRS_core"/>
</dbReference>
<dbReference type="GO" id="GO:0005524">
    <property type="term" value="F:ATP binding"/>
    <property type="evidence" value="ECO:0007669"/>
    <property type="project" value="UniProtKB-KW"/>
</dbReference>
<evidence type="ECO:0000313" key="13">
    <source>
        <dbReference type="Proteomes" id="UP000469927"/>
    </source>
</evidence>
<evidence type="ECO:0000256" key="3">
    <source>
        <dbReference type="ARBA" id="ARBA00022840"/>
    </source>
</evidence>
<evidence type="ECO:0000313" key="11">
    <source>
        <dbReference type="EMBL" id="PUX15425.1"/>
    </source>
</evidence>
<dbReference type="SUPFAM" id="SSF52374">
    <property type="entry name" value="Nucleotidylyl transferase"/>
    <property type="match status" value="1"/>
</dbReference>
<keyword evidence="2 8" id="KW-0547">Nucleotide-binding</keyword>
<dbReference type="Proteomes" id="UP000469927">
    <property type="component" value="Unassembled WGS sequence"/>
</dbReference>
<dbReference type="GO" id="GO:0006431">
    <property type="term" value="P:methionyl-tRNA aminoacylation"/>
    <property type="evidence" value="ECO:0007669"/>
    <property type="project" value="InterPro"/>
</dbReference>
<dbReference type="InterPro" id="IPR014729">
    <property type="entry name" value="Rossmann-like_a/b/a_fold"/>
</dbReference>
<evidence type="ECO:0000256" key="5">
    <source>
        <dbReference type="ARBA" id="ARBA00023146"/>
    </source>
</evidence>
<dbReference type="Proteomes" id="UP000244378">
    <property type="component" value="Unassembled WGS sequence"/>
</dbReference>
<reference evidence="10 13" key="2">
    <citation type="submission" date="2019-08" db="EMBL/GenBank/DDBJ databases">
        <title>Prevalence, distribution, and phylogeny of type two toxin-antitoxin genes possessed by Cronobacter species where C. sakazakii homologs follow sequence type lineages.</title>
        <authorList>
            <person name="Finkelstein S."/>
            <person name="Negrete F."/>
            <person name="Jang H."/>
            <person name="Gopinath G.R."/>
            <person name="Tall B.D."/>
        </authorList>
    </citation>
    <scope>NUCLEOTIDE SEQUENCE [LARGE SCALE GENOMIC DNA]</scope>
    <source>
        <strain evidence="10 13">MOD1_GK1257</strain>
    </source>
</reference>
<dbReference type="Gene3D" id="3.40.50.620">
    <property type="entry name" value="HUPs"/>
    <property type="match status" value="1"/>
</dbReference>